<protein>
    <submittedName>
        <fullName evidence="2">Uncharacterized protein</fullName>
    </submittedName>
</protein>
<evidence type="ECO:0000313" key="2">
    <source>
        <dbReference type="EMBL" id="SPD06869.1"/>
    </source>
</evidence>
<dbReference type="EMBL" id="OIVN01002844">
    <property type="protein sequence ID" value="SPD06869.1"/>
    <property type="molecule type" value="Genomic_DNA"/>
</dbReference>
<gene>
    <name evidence="2" type="ORF">FSB_LOCUS34751</name>
</gene>
<evidence type="ECO:0000256" key="1">
    <source>
        <dbReference type="SAM" id="MobiDB-lite"/>
    </source>
</evidence>
<reference evidence="2" key="1">
    <citation type="submission" date="2018-02" db="EMBL/GenBank/DDBJ databases">
        <authorList>
            <person name="Cohen D.B."/>
            <person name="Kent A.D."/>
        </authorList>
    </citation>
    <scope>NUCLEOTIDE SEQUENCE</scope>
</reference>
<name>A0A2N9H5F4_FAGSY</name>
<sequence>MREREIPLAALLARCGLGSDVPCVGVAACSPGWSGTQLQALKLKPSTRHFVSISVSVRFLPLGCVGVARAMACGRLMGKSLKTVGHIQDTWEMGKYDENLITHVHFSPEKDSRSSPTAQTREGTTLLMWFRLEECGLVEGSESQDLGNHQAAITGSTGRHSD</sequence>
<dbReference type="AlphaFoldDB" id="A0A2N9H5F4"/>
<feature type="region of interest" description="Disordered" evidence="1">
    <location>
        <begin position="142"/>
        <end position="162"/>
    </location>
</feature>
<accession>A0A2N9H5F4</accession>
<organism evidence="2">
    <name type="scientific">Fagus sylvatica</name>
    <name type="common">Beechnut</name>
    <dbReference type="NCBI Taxonomy" id="28930"/>
    <lineage>
        <taxon>Eukaryota</taxon>
        <taxon>Viridiplantae</taxon>
        <taxon>Streptophyta</taxon>
        <taxon>Embryophyta</taxon>
        <taxon>Tracheophyta</taxon>
        <taxon>Spermatophyta</taxon>
        <taxon>Magnoliopsida</taxon>
        <taxon>eudicotyledons</taxon>
        <taxon>Gunneridae</taxon>
        <taxon>Pentapetalae</taxon>
        <taxon>rosids</taxon>
        <taxon>fabids</taxon>
        <taxon>Fagales</taxon>
        <taxon>Fagaceae</taxon>
        <taxon>Fagus</taxon>
    </lineage>
</organism>
<proteinExistence type="predicted"/>